<dbReference type="PROSITE" id="PS51462">
    <property type="entry name" value="NUDIX"/>
    <property type="match status" value="1"/>
</dbReference>
<name>A0A1H7XXC4_STRJI</name>
<dbReference type="Pfam" id="PF00293">
    <property type="entry name" value="NUDIX"/>
    <property type="match status" value="1"/>
</dbReference>
<evidence type="ECO:0000256" key="4">
    <source>
        <dbReference type="ARBA" id="ARBA00022842"/>
    </source>
</evidence>
<dbReference type="PROSITE" id="PS00893">
    <property type="entry name" value="NUDIX_BOX"/>
    <property type="match status" value="1"/>
</dbReference>
<dbReference type="SUPFAM" id="SSF55811">
    <property type="entry name" value="Nudix"/>
    <property type="match status" value="1"/>
</dbReference>
<proteinExistence type="inferred from homology"/>
<dbReference type="InterPro" id="IPR020476">
    <property type="entry name" value="Nudix_hydrolase"/>
</dbReference>
<dbReference type="STRING" id="235985.SAMN05414137_12591"/>
<dbReference type="InterPro" id="IPR015797">
    <property type="entry name" value="NUDIX_hydrolase-like_dom_sf"/>
</dbReference>
<reference evidence="8" key="1">
    <citation type="submission" date="2016-10" db="EMBL/GenBank/DDBJ databases">
        <authorList>
            <person name="Varghese N."/>
        </authorList>
    </citation>
    <scope>NUCLEOTIDE SEQUENCE [LARGE SCALE GENOMIC DNA]</scope>
    <source>
        <strain evidence="8">DSM 45096 / BCRC 16803 / CGMCC 4.1857 / CIP 109030 / JCM 12277 / KCTC 19219 / NBRC 100920 / 33214</strain>
    </source>
</reference>
<dbReference type="CDD" id="cd04685">
    <property type="entry name" value="NUDIX_Hydrolase"/>
    <property type="match status" value="1"/>
</dbReference>
<keyword evidence="4" id="KW-0460">Magnesium</keyword>
<keyword evidence="8" id="KW-1185">Reference proteome</keyword>
<evidence type="ECO:0000256" key="3">
    <source>
        <dbReference type="ARBA" id="ARBA00022801"/>
    </source>
</evidence>
<protein>
    <submittedName>
        <fullName evidence="7">ADP-ribose pyrophosphatase YjhB, NUDIX family</fullName>
    </submittedName>
</protein>
<dbReference type="Gene3D" id="3.90.79.10">
    <property type="entry name" value="Nucleoside Triphosphate Pyrophosphohydrolase"/>
    <property type="match status" value="1"/>
</dbReference>
<evidence type="ECO:0000313" key="7">
    <source>
        <dbReference type="EMBL" id="SEM37727.1"/>
    </source>
</evidence>
<evidence type="ECO:0000256" key="1">
    <source>
        <dbReference type="ARBA" id="ARBA00001946"/>
    </source>
</evidence>
<gene>
    <name evidence="7" type="ORF">SAMN05414137_12591</name>
</gene>
<comment type="cofactor">
    <cofactor evidence="1">
        <name>Mg(2+)</name>
        <dbReference type="ChEBI" id="CHEBI:18420"/>
    </cofactor>
</comment>
<dbReference type="PRINTS" id="PR00502">
    <property type="entry name" value="NUDIXFAMILY"/>
</dbReference>
<evidence type="ECO:0000256" key="5">
    <source>
        <dbReference type="RuleBase" id="RU003476"/>
    </source>
</evidence>
<dbReference type="PANTHER" id="PTHR43046:SF12">
    <property type="entry name" value="GDP-MANNOSE MANNOSYL HYDROLASE"/>
    <property type="match status" value="1"/>
</dbReference>
<accession>A0A1H7XXC4</accession>
<evidence type="ECO:0000313" key="8">
    <source>
        <dbReference type="Proteomes" id="UP000183015"/>
    </source>
</evidence>
<dbReference type="GO" id="GO:0016787">
    <property type="term" value="F:hydrolase activity"/>
    <property type="evidence" value="ECO:0007669"/>
    <property type="project" value="UniProtKB-KW"/>
</dbReference>
<dbReference type="OrthoDB" id="9804442at2"/>
<dbReference type="EMBL" id="FOAZ01000025">
    <property type="protein sequence ID" value="SEM37727.1"/>
    <property type="molecule type" value="Genomic_DNA"/>
</dbReference>
<dbReference type="Proteomes" id="UP000183015">
    <property type="component" value="Unassembled WGS sequence"/>
</dbReference>
<keyword evidence="3 5" id="KW-0378">Hydrolase</keyword>
<comment type="similarity">
    <text evidence="2 5">Belongs to the Nudix hydrolase family.</text>
</comment>
<dbReference type="eggNOG" id="COG1051">
    <property type="taxonomic scope" value="Bacteria"/>
</dbReference>
<dbReference type="AlphaFoldDB" id="A0A1H7XXC4"/>
<sequence>MGPKRRRAARVLLLDPQDRILLLHGFDPQEPGRQWWFTPGGGVEEGEDHAEAAQREIAEETGIRDARIGGLLATRATEFQFDGRMYAQDEWYYLARTDTVETDVSGQTELEQRSTDELRWWTLEQLTATRETIYPNGLAKLLGTVLREGPPARPVRLSGPRLWSTMVGRTHS</sequence>
<evidence type="ECO:0000256" key="2">
    <source>
        <dbReference type="ARBA" id="ARBA00005582"/>
    </source>
</evidence>
<dbReference type="PANTHER" id="PTHR43046">
    <property type="entry name" value="GDP-MANNOSE MANNOSYL HYDROLASE"/>
    <property type="match status" value="1"/>
</dbReference>
<organism evidence="7 8">
    <name type="scientific">Streptacidiphilus jiangxiensis</name>
    <dbReference type="NCBI Taxonomy" id="235985"/>
    <lineage>
        <taxon>Bacteria</taxon>
        <taxon>Bacillati</taxon>
        <taxon>Actinomycetota</taxon>
        <taxon>Actinomycetes</taxon>
        <taxon>Kitasatosporales</taxon>
        <taxon>Streptomycetaceae</taxon>
        <taxon>Streptacidiphilus</taxon>
    </lineage>
</organism>
<dbReference type="RefSeq" id="WP_042453954.1">
    <property type="nucleotide sequence ID" value="NZ_BBPN01000031.1"/>
</dbReference>
<dbReference type="InterPro" id="IPR000086">
    <property type="entry name" value="NUDIX_hydrolase_dom"/>
</dbReference>
<evidence type="ECO:0000259" key="6">
    <source>
        <dbReference type="PROSITE" id="PS51462"/>
    </source>
</evidence>
<dbReference type="InterPro" id="IPR020084">
    <property type="entry name" value="NUDIX_hydrolase_CS"/>
</dbReference>
<feature type="domain" description="Nudix hydrolase" evidence="6">
    <location>
        <begin position="4"/>
        <end position="144"/>
    </location>
</feature>